<keyword evidence="8" id="KW-0131">Cell cycle</keyword>
<evidence type="ECO:0000256" key="3">
    <source>
        <dbReference type="ARBA" id="ARBA00022618"/>
    </source>
</evidence>
<dbReference type="InterPro" id="IPR011010">
    <property type="entry name" value="DNA_brk_join_enz"/>
</dbReference>
<keyword evidence="13" id="KW-1185">Reference proteome</keyword>
<dbReference type="Proteomes" id="UP000035036">
    <property type="component" value="Chromosome"/>
</dbReference>
<dbReference type="InterPro" id="IPR002104">
    <property type="entry name" value="Integrase_catalytic"/>
</dbReference>
<feature type="domain" description="Tyr recombinase" evidence="10">
    <location>
        <begin position="120"/>
        <end position="302"/>
    </location>
</feature>
<dbReference type="KEGG" id="gsb:GSUB_10135"/>
<dbReference type="SUPFAM" id="SSF56349">
    <property type="entry name" value="DNA breaking-rejoining enzymes"/>
    <property type="match status" value="1"/>
</dbReference>
<protein>
    <submittedName>
        <fullName evidence="12">Integrase</fullName>
    </submittedName>
</protein>
<evidence type="ECO:0000256" key="7">
    <source>
        <dbReference type="ARBA" id="ARBA00023172"/>
    </source>
</evidence>
<evidence type="ECO:0000259" key="10">
    <source>
        <dbReference type="PROSITE" id="PS51898"/>
    </source>
</evidence>
<evidence type="ECO:0000256" key="9">
    <source>
        <dbReference type="PROSITE-ProRule" id="PRU01248"/>
    </source>
</evidence>
<keyword evidence="4" id="KW-0159">Chromosome partition</keyword>
<accession>A0A0B5FFB4</accession>
<gene>
    <name evidence="12" type="ORF">GSUB_10135</name>
</gene>
<keyword evidence="7" id="KW-0233">DNA recombination</keyword>
<dbReference type="EMBL" id="CP010311">
    <property type="protein sequence ID" value="AJF06837.1"/>
    <property type="molecule type" value="Genomic_DNA"/>
</dbReference>
<name>A0A0B5FFB4_9BACT</name>
<sequence length="304" mass="33818">MSNRTADLDLTGAIEAFCARLSAEGRSPATIAAYRRDLALVARVAGELAPGIVCRAVTAGLLDKVFSAGAVTESGRGPRSAASLHRMKAAVRAFFSWAVEAGVVDDNPARSIRMHRLPRKLPVFLTAAEKKRLLKELKGRTDFSTLRDRAMIEVLLGTGIRLGELAALDMDDIDLDAKHLRVRAKGNVPQVKFIKTDLRTLLRRYLAERRRHGRPEMEALFLSNRDGRLCQRQIANRLAHWLRKAGIEKELTPHGLRHTFATHLYGATNDLLVVQRALGHRDVSTTQIYTHLVDGQLEEALERL</sequence>
<dbReference type="RefSeq" id="WP_040200627.1">
    <property type="nucleotide sequence ID" value="NZ_CP010311.1"/>
</dbReference>
<evidence type="ECO:0000256" key="1">
    <source>
        <dbReference type="ARBA" id="ARBA00004496"/>
    </source>
</evidence>
<dbReference type="Gene3D" id="1.10.150.130">
    <property type="match status" value="1"/>
</dbReference>
<comment type="subcellular location">
    <subcellularLocation>
        <location evidence="1">Cytoplasm</location>
    </subcellularLocation>
</comment>
<evidence type="ECO:0000259" key="11">
    <source>
        <dbReference type="PROSITE" id="PS51900"/>
    </source>
</evidence>
<proteinExistence type="predicted"/>
<dbReference type="Gene3D" id="1.10.443.10">
    <property type="entry name" value="Intergrase catalytic core"/>
    <property type="match status" value="1"/>
</dbReference>
<keyword evidence="2" id="KW-0963">Cytoplasm</keyword>
<dbReference type="STRING" id="483547.GSUB_10135"/>
<dbReference type="GO" id="GO:0003677">
    <property type="term" value="F:DNA binding"/>
    <property type="evidence" value="ECO:0007669"/>
    <property type="project" value="UniProtKB-UniRule"/>
</dbReference>
<dbReference type="GO" id="GO:0015074">
    <property type="term" value="P:DNA integration"/>
    <property type="evidence" value="ECO:0007669"/>
    <property type="project" value="UniProtKB-KW"/>
</dbReference>
<dbReference type="InterPro" id="IPR044068">
    <property type="entry name" value="CB"/>
</dbReference>
<dbReference type="Pfam" id="PF00589">
    <property type="entry name" value="Phage_integrase"/>
    <property type="match status" value="1"/>
</dbReference>
<dbReference type="InterPro" id="IPR010998">
    <property type="entry name" value="Integrase_recombinase_N"/>
</dbReference>
<dbReference type="Pfam" id="PF02899">
    <property type="entry name" value="Phage_int_SAM_1"/>
    <property type="match status" value="1"/>
</dbReference>
<dbReference type="InterPro" id="IPR050090">
    <property type="entry name" value="Tyrosine_recombinase_XerCD"/>
</dbReference>
<dbReference type="PROSITE" id="PS51898">
    <property type="entry name" value="TYR_RECOMBINASE"/>
    <property type="match status" value="1"/>
</dbReference>
<dbReference type="InterPro" id="IPR013762">
    <property type="entry name" value="Integrase-like_cat_sf"/>
</dbReference>
<feature type="domain" description="Core-binding (CB)" evidence="11">
    <location>
        <begin position="8"/>
        <end position="99"/>
    </location>
</feature>
<evidence type="ECO:0000256" key="2">
    <source>
        <dbReference type="ARBA" id="ARBA00022490"/>
    </source>
</evidence>
<evidence type="ECO:0000313" key="12">
    <source>
        <dbReference type="EMBL" id="AJF06837.1"/>
    </source>
</evidence>
<evidence type="ECO:0000256" key="6">
    <source>
        <dbReference type="ARBA" id="ARBA00023125"/>
    </source>
</evidence>
<dbReference type="PROSITE" id="PS51900">
    <property type="entry name" value="CB"/>
    <property type="match status" value="1"/>
</dbReference>
<dbReference type="PANTHER" id="PTHR30349">
    <property type="entry name" value="PHAGE INTEGRASE-RELATED"/>
    <property type="match status" value="1"/>
</dbReference>
<keyword evidence="3" id="KW-0132">Cell division</keyword>
<dbReference type="PANTHER" id="PTHR30349:SF77">
    <property type="entry name" value="TYROSINE RECOMBINASE XERC"/>
    <property type="match status" value="1"/>
</dbReference>
<dbReference type="AlphaFoldDB" id="A0A0B5FFB4"/>
<dbReference type="GO" id="GO:0051301">
    <property type="term" value="P:cell division"/>
    <property type="evidence" value="ECO:0007669"/>
    <property type="project" value="UniProtKB-KW"/>
</dbReference>
<dbReference type="GO" id="GO:0005737">
    <property type="term" value="C:cytoplasm"/>
    <property type="evidence" value="ECO:0007669"/>
    <property type="project" value="UniProtKB-SubCell"/>
</dbReference>
<dbReference type="InterPro" id="IPR004107">
    <property type="entry name" value="Integrase_SAM-like_N"/>
</dbReference>
<reference evidence="12 13" key="1">
    <citation type="journal article" date="2015" name="Genome Announc.">
        <title>Genomes of Geoalkalibacter ferrihydriticus Z-0531T and Geoalkalibacter subterraneus Red1T, Two Haloalkaliphilic Metal-Reducing Deltaproteobacteria.</title>
        <authorList>
            <person name="Badalamenti J.P."/>
            <person name="Krajmalnik-Brown R."/>
            <person name="Torres C.I."/>
            <person name="Bond D.R."/>
        </authorList>
    </citation>
    <scope>NUCLEOTIDE SEQUENCE [LARGE SCALE GENOMIC DNA]</scope>
    <source>
        <strain evidence="12 13">Red1</strain>
    </source>
</reference>
<evidence type="ECO:0000313" key="13">
    <source>
        <dbReference type="Proteomes" id="UP000035036"/>
    </source>
</evidence>
<dbReference type="GO" id="GO:0007059">
    <property type="term" value="P:chromosome segregation"/>
    <property type="evidence" value="ECO:0007669"/>
    <property type="project" value="UniProtKB-KW"/>
</dbReference>
<keyword evidence="6 9" id="KW-0238">DNA-binding</keyword>
<dbReference type="HOGENOM" id="CLU_027562_9_0_7"/>
<evidence type="ECO:0000256" key="8">
    <source>
        <dbReference type="ARBA" id="ARBA00023306"/>
    </source>
</evidence>
<organism evidence="12 13">
    <name type="scientific">Geoalkalibacter subterraneus</name>
    <dbReference type="NCBI Taxonomy" id="483547"/>
    <lineage>
        <taxon>Bacteria</taxon>
        <taxon>Pseudomonadati</taxon>
        <taxon>Thermodesulfobacteriota</taxon>
        <taxon>Desulfuromonadia</taxon>
        <taxon>Desulfuromonadales</taxon>
        <taxon>Geoalkalibacteraceae</taxon>
        <taxon>Geoalkalibacter</taxon>
    </lineage>
</organism>
<evidence type="ECO:0000256" key="5">
    <source>
        <dbReference type="ARBA" id="ARBA00022908"/>
    </source>
</evidence>
<dbReference type="OrthoDB" id="9801717at2"/>
<evidence type="ECO:0000256" key="4">
    <source>
        <dbReference type="ARBA" id="ARBA00022829"/>
    </source>
</evidence>
<dbReference type="GO" id="GO:0006310">
    <property type="term" value="P:DNA recombination"/>
    <property type="evidence" value="ECO:0007669"/>
    <property type="project" value="UniProtKB-KW"/>
</dbReference>
<keyword evidence="5" id="KW-0229">DNA integration</keyword>